<dbReference type="EMBL" id="JAQIFT010000003">
    <property type="protein sequence ID" value="MDA3729943.1"/>
    <property type="molecule type" value="Genomic_DNA"/>
</dbReference>
<comment type="subcellular location">
    <subcellularLocation>
        <location evidence="1">Membrane</location>
        <topology evidence="1">Multi-pass membrane protein</topology>
    </subcellularLocation>
</comment>
<dbReference type="Proteomes" id="UP001169242">
    <property type="component" value="Unassembled WGS sequence"/>
</dbReference>
<comment type="caution">
    <text evidence="6">The sequence shown here is derived from an EMBL/GenBank/DDBJ whole genome shotgun (WGS) entry which is preliminary data.</text>
</comment>
<evidence type="ECO:0000256" key="3">
    <source>
        <dbReference type="ARBA" id="ARBA00022989"/>
    </source>
</evidence>
<evidence type="ECO:0000313" key="7">
    <source>
        <dbReference type="Proteomes" id="UP001169242"/>
    </source>
</evidence>
<name>A0AA42DJR8_9FIRM</name>
<dbReference type="Pfam" id="PF05105">
    <property type="entry name" value="Phage_holin_4_1"/>
    <property type="match status" value="1"/>
</dbReference>
<keyword evidence="3 5" id="KW-1133">Transmembrane helix</keyword>
<dbReference type="InterPro" id="IPR006480">
    <property type="entry name" value="Phage_holin_4_1"/>
</dbReference>
<accession>A0AA42DJR8</accession>
<reference evidence="6" key="1">
    <citation type="journal article" date="2023" name="Int. J. Syst. Evol. Microbiol.">
        <title>&lt;i&gt;Holtiella tumoricola&lt;/i&gt; gen. nov. sp. nov., isolated from a human clinical sample.</title>
        <authorList>
            <person name="Allen-Vercoe E."/>
            <person name="Daigneault M.C."/>
            <person name="Vancuren S.J."/>
            <person name="Cochrane K."/>
            <person name="O'Neal L.L."/>
            <person name="Sankaranarayanan K."/>
            <person name="Lawson P.A."/>
        </authorList>
    </citation>
    <scope>NUCLEOTIDE SEQUENCE</scope>
    <source>
        <strain evidence="6">CC70A</strain>
    </source>
</reference>
<gene>
    <name evidence="6" type="ORF">PBV87_00250</name>
</gene>
<keyword evidence="4 5" id="KW-0472">Membrane</keyword>
<dbReference type="GO" id="GO:0016020">
    <property type="term" value="C:membrane"/>
    <property type="evidence" value="ECO:0007669"/>
    <property type="project" value="UniProtKB-SubCell"/>
</dbReference>
<organism evidence="6 7">
    <name type="scientific">Holtiella tumoricola</name>
    <dbReference type="NCBI Taxonomy" id="3018743"/>
    <lineage>
        <taxon>Bacteria</taxon>
        <taxon>Bacillati</taxon>
        <taxon>Bacillota</taxon>
        <taxon>Clostridia</taxon>
        <taxon>Lachnospirales</taxon>
        <taxon>Cellulosilyticaceae</taxon>
        <taxon>Holtiella</taxon>
    </lineage>
</organism>
<dbReference type="RefSeq" id="WP_271010709.1">
    <property type="nucleotide sequence ID" value="NZ_JAQIFT010000003.1"/>
</dbReference>
<protein>
    <submittedName>
        <fullName evidence="6">Phage holin family protein</fullName>
    </submittedName>
</protein>
<evidence type="ECO:0000256" key="4">
    <source>
        <dbReference type="ARBA" id="ARBA00023136"/>
    </source>
</evidence>
<proteinExistence type="predicted"/>
<evidence type="ECO:0000256" key="2">
    <source>
        <dbReference type="ARBA" id="ARBA00022692"/>
    </source>
</evidence>
<evidence type="ECO:0000313" key="6">
    <source>
        <dbReference type="EMBL" id="MDA3729943.1"/>
    </source>
</evidence>
<evidence type="ECO:0000256" key="5">
    <source>
        <dbReference type="SAM" id="Phobius"/>
    </source>
</evidence>
<sequence>MEKFLEWLYVSLSIGATFLFGALDKLIIFLIILSIVDFGLGLRKAYRGKSDKTPNGGLSSKAAAEGLEKKGNMFMVLIVANVCDQMFNTAGMIRTATLWFYITTEGISIIENAALLGVKVPKVLVDILEVKNRLADEGKANENE</sequence>
<keyword evidence="7" id="KW-1185">Reference proteome</keyword>
<evidence type="ECO:0000256" key="1">
    <source>
        <dbReference type="ARBA" id="ARBA00004141"/>
    </source>
</evidence>
<dbReference type="AlphaFoldDB" id="A0AA42DJR8"/>
<keyword evidence="2 5" id="KW-0812">Transmembrane</keyword>
<dbReference type="NCBIfam" id="TIGR01593">
    <property type="entry name" value="holin_tox_secr"/>
    <property type="match status" value="1"/>
</dbReference>
<feature type="transmembrane region" description="Helical" evidence="5">
    <location>
        <begin position="12"/>
        <end position="40"/>
    </location>
</feature>